<keyword evidence="9" id="KW-1185">Reference proteome</keyword>
<dbReference type="GO" id="GO:0008843">
    <property type="term" value="F:endochitinase activity"/>
    <property type="evidence" value="ECO:0007669"/>
    <property type="project" value="UniProtKB-EC"/>
</dbReference>
<dbReference type="EC" id="3.2.1.14" evidence="2"/>
<reference evidence="8" key="1">
    <citation type="submission" date="2023-06" db="EMBL/GenBank/DDBJ databases">
        <authorList>
            <person name="Noh H."/>
        </authorList>
    </citation>
    <scope>NUCLEOTIDE SEQUENCE</scope>
    <source>
        <strain evidence="8">DUCC20226</strain>
    </source>
</reference>
<dbReference type="EMBL" id="JAUJFL010000003">
    <property type="protein sequence ID" value="KAK2606532.1"/>
    <property type="molecule type" value="Genomic_DNA"/>
</dbReference>
<keyword evidence="3 4" id="KW-0147">Chitin-binding</keyword>
<gene>
    <name evidence="8" type="ORF">N8I77_005274</name>
</gene>
<dbReference type="SMART" id="SM00270">
    <property type="entry name" value="ChtBD1"/>
    <property type="match status" value="1"/>
</dbReference>
<dbReference type="InterPro" id="IPR001002">
    <property type="entry name" value="Chitin-bd_1"/>
</dbReference>
<feature type="disulfide bond" evidence="4">
    <location>
        <begin position="317"/>
        <end position="329"/>
    </location>
</feature>
<dbReference type="InterPro" id="IPR001223">
    <property type="entry name" value="Glyco_hydro18_cat"/>
</dbReference>
<dbReference type="GO" id="GO:0005576">
    <property type="term" value="C:extracellular region"/>
    <property type="evidence" value="ECO:0007669"/>
    <property type="project" value="TreeGrafter"/>
</dbReference>
<evidence type="ECO:0000256" key="3">
    <source>
        <dbReference type="ARBA" id="ARBA00022669"/>
    </source>
</evidence>
<evidence type="ECO:0000256" key="2">
    <source>
        <dbReference type="ARBA" id="ARBA00012729"/>
    </source>
</evidence>
<name>A0AAD9W4M8_PHOAM</name>
<comment type="caution">
    <text evidence="8">The sequence shown here is derived from an EMBL/GenBank/DDBJ whole genome shotgun (WGS) entry which is preliminary data.</text>
</comment>
<evidence type="ECO:0000259" key="6">
    <source>
        <dbReference type="PROSITE" id="PS50941"/>
    </source>
</evidence>
<evidence type="ECO:0000256" key="5">
    <source>
        <dbReference type="SAM" id="SignalP"/>
    </source>
</evidence>
<dbReference type="SUPFAM" id="SSF57016">
    <property type="entry name" value="Plant lectins/antimicrobial peptides"/>
    <property type="match status" value="1"/>
</dbReference>
<evidence type="ECO:0000313" key="8">
    <source>
        <dbReference type="EMBL" id="KAK2606532.1"/>
    </source>
</evidence>
<dbReference type="Pfam" id="PF00187">
    <property type="entry name" value="Chitin_bind_1"/>
    <property type="match status" value="1"/>
</dbReference>
<dbReference type="SUPFAM" id="SSF51445">
    <property type="entry name" value="(Trans)glycosidases"/>
    <property type="match status" value="1"/>
</dbReference>
<keyword evidence="4" id="KW-1015">Disulfide bond</keyword>
<dbReference type="Gene3D" id="3.20.20.80">
    <property type="entry name" value="Glycosidases"/>
    <property type="match status" value="2"/>
</dbReference>
<dbReference type="InterPro" id="IPR036861">
    <property type="entry name" value="Endochitinase-like_sf"/>
</dbReference>
<protein>
    <recommendedName>
        <fullName evidence="2">chitinase</fullName>
        <ecNumber evidence="2">3.2.1.14</ecNumber>
    </recommendedName>
</protein>
<comment type="caution">
    <text evidence="4">Lacks conserved residue(s) required for the propagation of feature annotation.</text>
</comment>
<evidence type="ECO:0000313" key="9">
    <source>
        <dbReference type="Proteomes" id="UP001265746"/>
    </source>
</evidence>
<dbReference type="Gene3D" id="3.30.60.10">
    <property type="entry name" value="Endochitinase-like"/>
    <property type="match status" value="1"/>
</dbReference>
<dbReference type="CDD" id="cd00035">
    <property type="entry name" value="ChtBD1"/>
    <property type="match status" value="1"/>
</dbReference>
<organism evidence="8 9">
    <name type="scientific">Phomopsis amygdali</name>
    <name type="common">Fusicoccum amygdali</name>
    <dbReference type="NCBI Taxonomy" id="1214568"/>
    <lineage>
        <taxon>Eukaryota</taxon>
        <taxon>Fungi</taxon>
        <taxon>Dikarya</taxon>
        <taxon>Ascomycota</taxon>
        <taxon>Pezizomycotina</taxon>
        <taxon>Sordariomycetes</taxon>
        <taxon>Sordariomycetidae</taxon>
        <taxon>Diaporthales</taxon>
        <taxon>Diaporthaceae</taxon>
        <taxon>Diaporthe</taxon>
    </lineage>
</organism>
<dbReference type="PANTHER" id="PTHR11177:SF337">
    <property type="entry name" value="CHITINASE"/>
    <property type="match status" value="1"/>
</dbReference>
<dbReference type="PANTHER" id="PTHR11177">
    <property type="entry name" value="CHITINASE"/>
    <property type="match status" value="1"/>
</dbReference>
<dbReference type="PROSITE" id="PS50941">
    <property type="entry name" value="CHIT_BIND_I_2"/>
    <property type="match status" value="1"/>
</dbReference>
<evidence type="ECO:0000256" key="1">
    <source>
        <dbReference type="ARBA" id="ARBA00008682"/>
    </source>
</evidence>
<feature type="disulfide bond" evidence="4">
    <location>
        <begin position="322"/>
        <end position="336"/>
    </location>
</feature>
<dbReference type="GO" id="GO:0005975">
    <property type="term" value="P:carbohydrate metabolic process"/>
    <property type="evidence" value="ECO:0007669"/>
    <property type="project" value="InterPro"/>
</dbReference>
<dbReference type="InterPro" id="IPR050314">
    <property type="entry name" value="Glycosyl_Hydrlase_18"/>
</dbReference>
<dbReference type="SMART" id="SM00636">
    <property type="entry name" value="Glyco_18"/>
    <property type="match status" value="1"/>
</dbReference>
<dbReference type="PROSITE" id="PS51910">
    <property type="entry name" value="GH18_2"/>
    <property type="match status" value="1"/>
</dbReference>
<feature type="domain" description="GH18" evidence="7">
    <location>
        <begin position="19"/>
        <end position="432"/>
    </location>
</feature>
<comment type="similarity">
    <text evidence="1">Belongs to the glycosyl hydrolase 18 family. Chitinase class V subfamily.</text>
</comment>
<keyword evidence="5" id="KW-0732">Signal</keyword>
<dbReference type="Proteomes" id="UP001265746">
    <property type="component" value="Unassembled WGS sequence"/>
</dbReference>
<dbReference type="GO" id="GO:0008061">
    <property type="term" value="F:chitin binding"/>
    <property type="evidence" value="ECO:0007669"/>
    <property type="project" value="UniProtKB-UniRule"/>
</dbReference>
<accession>A0AAD9W4M8</accession>
<evidence type="ECO:0000256" key="4">
    <source>
        <dbReference type="PROSITE-ProRule" id="PRU00261"/>
    </source>
</evidence>
<dbReference type="AlphaFoldDB" id="A0AAD9W4M8"/>
<feature type="signal peptide" evidence="5">
    <location>
        <begin position="1"/>
        <end position="18"/>
    </location>
</feature>
<dbReference type="CDD" id="cd00598">
    <property type="entry name" value="GH18_chitinase-like"/>
    <property type="match status" value="1"/>
</dbReference>
<dbReference type="InterPro" id="IPR011583">
    <property type="entry name" value="Chitinase_II/V-like_cat"/>
</dbReference>
<dbReference type="Gene3D" id="3.10.50.10">
    <property type="match status" value="1"/>
</dbReference>
<feature type="domain" description="Chitin-binding type-1" evidence="6">
    <location>
        <begin position="304"/>
        <end position="349"/>
    </location>
</feature>
<dbReference type="InterPro" id="IPR029070">
    <property type="entry name" value="Chitinase_insertion_sf"/>
</dbReference>
<feature type="chain" id="PRO_5042091177" description="chitinase" evidence="5">
    <location>
        <begin position="19"/>
        <end position="454"/>
    </location>
</feature>
<dbReference type="Pfam" id="PF00704">
    <property type="entry name" value="Glyco_hydro_18"/>
    <property type="match status" value="1"/>
</dbReference>
<proteinExistence type="inferred from homology"/>
<dbReference type="GO" id="GO:0006032">
    <property type="term" value="P:chitin catabolic process"/>
    <property type="evidence" value="ECO:0007669"/>
    <property type="project" value="TreeGrafter"/>
</dbReference>
<sequence>MRFPLLALLADAATVASALRYVMYYDQYHNLSLPDPSIVSEVTHAVVAFAPCDTFLDNANSSSWQPFDTVQSVKTRFSSKAKICLSIGGWGSNTGFEKGSIPANQASYANNIASVVQRLGFDCVDIDWEYPGGGGADYKLGHAASSSEEQIKNYPSFLGAIKGAIGNGKELSIAVPGLEADMGAFTPAVCQAIVPNIDFVNVMSYDLMNRRSSKTQHHASVTGCKESMTVYIKNGIPAAKLNVGFPFYAKWFTLQAGAKCENPIGCSVGGFENADGSDNGLSGIFTFENFNLGKPPSSVSTSVNGRCGIVDGIHLKCPDTNCCSSSMYCGTGKEYCGSGCLSGYGLCTAPVTTETFQRVCQSGQSDDTNGGQWYIDEQTNTFWTWDTPAHIGRKFTDVVAGLQLGGIMAWSFGEDSYDYGHLKALQTGYKGTQARDKRRHFKGDAAVVARRSDL</sequence>
<dbReference type="InterPro" id="IPR017853">
    <property type="entry name" value="GH"/>
</dbReference>
<evidence type="ECO:0000259" key="7">
    <source>
        <dbReference type="PROSITE" id="PS51910"/>
    </source>
</evidence>